<feature type="transmembrane region" description="Helical" evidence="7">
    <location>
        <begin position="47"/>
        <end position="67"/>
    </location>
</feature>
<feature type="transmembrane region" description="Helical" evidence="7">
    <location>
        <begin position="12"/>
        <end position="35"/>
    </location>
</feature>
<dbReference type="STRING" id="573413.Spirs_1011"/>
<keyword evidence="9" id="KW-1185">Reference proteome</keyword>
<feature type="transmembrane region" description="Helical" evidence="7">
    <location>
        <begin position="192"/>
        <end position="212"/>
    </location>
</feature>
<evidence type="ECO:0000256" key="4">
    <source>
        <dbReference type="ARBA" id="ARBA00022692"/>
    </source>
</evidence>
<dbReference type="HOGENOM" id="CLU_039914_2_0_12"/>
<feature type="transmembrane region" description="Helical" evidence="7">
    <location>
        <begin position="224"/>
        <end position="241"/>
    </location>
</feature>
<dbReference type="InterPro" id="IPR005524">
    <property type="entry name" value="DUF318"/>
</dbReference>
<proteinExistence type="inferred from homology"/>
<accession>E1RCR4</accession>
<feature type="transmembrane region" description="Helical" evidence="7">
    <location>
        <begin position="288"/>
        <end position="306"/>
    </location>
</feature>
<dbReference type="eggNOG" id="COG0701">
    <property type="taxonomic scope" value="Bacteria"/>
</dbReference>
<evidence type="ECO:0000256" key="7">
    <source>
        <dbReference type="SAM" id="Phobius"/>
    </source>
</evidence>
<dbReference type="Proteomes" id="UP000002318">
    <property type="component" value="Chromosome"/>
</dbReference>
<dbReference type="PANTHER" id="PTHR34184">
    <property type="entry name" value="UPF0718 PROTEIN YCGR"/>
    <property type="match status" value="1"/>
</dbReference>
<dbReference type="GO" id="GO:0005886">
    <property type="term" value="C:plasma membrane"/>
    <property type="evidence" value="ECO:0007669"/>
    <property type="project" value="UniProtKB-SubCell"/>
</dbReference>
<dbReference type="KEGG" id="ssm:Spirs_1011"/>
<dbReference type="AlphaFoldDB" id="E1RCR4"/>
<feature type="transmembrane region" description="Helical" evidence="7">
    <location>
        <begin position="123"/>
        <end position="140"/>
    </location>
</feature>
<keyword evidence="6 7" id="KW-0472">Membrane</keyword>
<dbReference type="Pfam" id="PF03773">
    <property type="entry name" value="ArsP_1"/>
    <property type="match status" value="1"/>
</dbReference>
<gene>
    <name evidence="8" type="ordered locus">Spirs_1011</name>
</gene>
<evidence type="ECO:0000256" key="2">
    <source>
        <dbReference type="ARBA" id="ARBA00006386"/>
    </source>
</evidence>
<dbReference type="OrthoDB" id="9777774at2"/>
<organism evidence="8 9">
    <name type="scientific">Sediminispirochaeta smaragdinae (strain DSM 11293 / JCM 15392 / SEBR 4228)</name>
    <name type="common">Spirochaeta smaragdinae</name>
    <dbReference type="NCBI Taxonomy" id="573413"/>
    <lineage>
        <taxon>Bacteria</taxon>
        <taxon>Pseudomonadati</taxon>
        <taxon>Spirochaetota</taxon>
        <taxon>Spirochaetia</taxon>
        <taxon>Spirochaetales</taxon>
        <taxon>Spirochaetaceae</taxon>
        <taxon>Sediminispirochaeta</taxon>
    </lineage>
</organism>
<evidence type="ECO:0000256" key="1">
    <source>
        <dbReference type="ARBA" id="ARBA00004651"/>
    </source>
</evidence>
<feature type="transmembrane region" description="Helical" evidence="7">
    <location>
        <begin position="87"/>
        <end position="111"/>
    </location>
</feature>
<protein>
    <submittedName>
        <fullName evidence="8">Permease</fullName>
    </submittedName>
</protein>
<comment type="similarity">
    <text evidence="2">Belongs to the UPF0718 family.</text>
</comment>
<name>E1RCR4_SEDSS</name>
<dbReference type="InterPro" id="IPR052923">
    <property type="entry name" value="UPF0718"/>
</dbReference>
<evidence type="ECO:0000313" key="9">
    <source>
        <dbReference type="Proteomes" id="UP000002318"/>
    </source>
</evidence>
<keyword evidence="4 7" id="KW-0812">Transmembrane</keyword>
<dbReference type="EMBL" id="CP002116">
    <property type="protein sequence ID" value="ADK80144.1"/>
    <property type="molecule type" value="Genomic_DNA"/>
</dbReference>
<reference evidence="8 9" key="1">
    <citation type="journal article" date="2010" name="Stand. Genomic Sci.">
        <title>Complete genome sequence of Spirochaeta smaragdinae type strain (SEBR 4228).</title>
        <authorList>
            <person name="Mavromatis K."/>
            <person name="Yasawong M."/>
            <person name="Chertkov O."/>
            <person name="Lapidus A."/>
            <person name="Lucas S."/>
            <person name="Nolan M."/>
            <person name="Del Rio T.G."/>
            <person name="Tice H."/>
            <person name="Cheng J.F."/>
            <person name="Pitluck S."/>
            <person name="Liolios K."/>
            <person name="Ivanova N."/>
            <person name="Tapia R."/>
            <person name="Han C."/>
            <person name="Bruce D."/>
            <person name="Goodwin L."/>
            <person name="Pati A."/>
            <person name="Chen A."/>
            <person name="Palaniappan K."/>
            <person name="Land M."/>
            <person name="Hauser L."/>
            <person name="Chang Y.J."/>
            <person name="Jeffries C.D."/>
            <person name="Detter J.C."/>
            <person name="Rohde M."/>
            <person name="Brambilla E."/>
            <person name="Spring S."/>
            <person name="Goker M."/>
            <person name="Sikorski J."/>
            <person name="Woyke T."/>
            <person name="Bristow J."/>
            <person name="Eisen J.A."/>
            <person name="Markowitz V."/>
            <person name="Hugenholtz P."/>
            <person name="Klenk H.P."/>
            <person name="Kyrpides N.C."/>
        </authorList>
    </citation>
    <scope>NUCLEOTIDE SEQUENCE [LARGE SCALE GENOMIC DNA]</scope>
    <source>
        <strain evidence="9">DSM 11293 / JCM 15392 / SEBR 4228</strain>
    </source>
</reference>
<keyword evidence="5 7" id="KW-1133">Transmembrane helix</keyword>
<evidence type="ECO:0000256" key="3">
    <source>
        <dbReference type="ARBA" id="ARBA00022475"/>
    </source>
</evidence>
<sequence>MDAANSYALFSYILWAMIAEALPFLLLGSLIATIVRYYLKPEVIERITAVPIFGILLASLIGLIFPLCECAIVPVARSLREKGLSPAAAYTFMIAVPLINPIVIFSTAYAFRGEAKVIAGRFILGWVAILIIGALLLLLLPSPSGEKKKHIHHKHTEDNHGASCGCASCSCETAAKEKQGIRGFISSVAGEFFFMGRYFLLGAVITSAARSFIPMESLMKIGRIPILSEIIMMVLAFLFSVCSEADAFIARGYLPWFSQKAILAFLILGPMLDLKNTLLLFRSFPRREVILLIIIIVGTVFVTAAIA</sequence>
<evidence type="ECO:0000313" key="8">
    <source>
        <dbReference type="EMBL" id="ADK80144.1"/>
    </source>
</evidence>
<comment type="subcellular location">
    <subcellularLocation>
        <location evidence="1">Cell membrane</location>
        <topology evidence="1">Multi-pass membrane protein</topology>
    </subcellularLocation>
</comment>
<dbReference type="PANTHER" id="PTHR34184:SF4">
    <property type="entry name" value="UPF0718 PROTEIN YCGR"/>
    <property type="match status" value="1"/>
</dbReference>
<evidence type="ECO:0000256" key="5">
    <source>
        <dbReference type="ARBA" id="ARBA00022989"/>
    </source>
</evidence>
<keyword evidence="3" id="KW-1003">Cell membrane</keyword>
<evidence type="ECO:0000256" key="6">
    <source>
        <dbReference type="ARBA" id="ARBA00023136"/>
    </source>
</evidence>